<keyword evidence="7 9" id="KW-1133">Transmembrane helix</keyword>
<accession>A0A1Q2MFB5</accession>
<dbReference type="STRING" id="1851148.SMSP2_01759"/>
<evidence type="ECO:0000256" key="5">
    <source>
        <dbReference type="ARBA" id="ARBA00022519"/>
    </source>
</evidence>
<dbReference type="InterPro" id="IPR012902">
    <property type="entry name" value="N_methyl_site"/>
</dbReference>
<evidence type="ECO:0000256" key="6">
    <source>
        <dbReference type="ARBA" id="ARBA00022692"/>
    </source>
</evidence>
<dbReference type="SUPFAM" id="SSF54523">
    <property type="entry name" value="Pili subunits"/>
    <property type="match status" value="1"/>
</dbReference>
<dbReference type="GO" id="GO:0015627">
    <property type="term" value="C:type II protein secretion system complex"/>
    <property type="evidence" value="ECO:0007669"/>
    <property type="project" value="InterPro"/>
</dbReference>
<dbReference type="Gene3D" id="3.30.1300.30">
    <property type="entry name" value="GSPII I/J protein-like"/>
    <property type="match status" value="1"/>
</dbReference>
<protein>
    <submittedName>
        <fullName evidence="10">Type II secretion system protein I</fullName>
    </submittedName>
</protein>
<dbReference type="AlphaFoldDB" id="A0A1Q2MFB5"/>
<dbReference type="GO" id="GO:0015628">
    <property type="term" value="P:protein secretion by the type II secretion system"/>
    <property type="evidence" value="ECO:0007669"/>
    <property type="project" value="InterPro"/>
</dbReference>
<keyword evidence="6 9" id="KW-0812">Transmembrane</keyword>
<keyword evidence="11" id="KW-1185">Reference proteome</keyword>
<organism evidence="10 11">
    <name type="scientific">Limihaloglobus sulfuriphilus</name>
    <dbReference type="NCBI Taxonomy" id="1851148"/>
    <lineage>
        <taxon>Bacteria</taxon>
        <taxon>Pseudomonadati</taxon>
        <taxon>Planctomycetota</taxon>
        <taxon>Phycisphaerae</taxon>
        <taxon>Sedimentisphaerales</taxon>
        <taxon>Sedimentisphaeraceae</taxon>
        <taxon>Limihaloglobus</taxon>
    </lineage>
</organism>
<evidence type="ECO:0000256" key="8">
    <source>
        <dbReference type="ARBA" id="ARBA00023136"/>
    </source>
</evidence>
<comment type="subcellular location">
    <subcellularLocation>
        <location evidence="1">Cell inner membrane</location>
        <topology evidence="1">Single-pass membrane protein</topology>
    </subcellularLocation>
</comment>
<evidence type="ECO:0000256" key="4">
    <source>
        <dbReference type="ARBA" id="ARBA00022481"/>
    </source>
</evidence>
<dbReference type="InterPro" id="IPR045584">
    <property type="entry name" value="Pilin-like"/>
</dbReference>
<gene>
    <name evidence="10" type="ORF">SMSP2_01759</name>
</gene>
<dbReference type="NCBIfam" id="TIGR02532">
    <property type="entry name" value="IV_pilin_GFxxxE"/>
    <property type="match status" value="1"/>
</dbReference>
<evidence type="ECO:0000313" key="10">
    <source>
        <dbReference type="EMBL" id="AQQ71386.1"/>
    </source>
</evidence>
<evidence type="ECO:0000313" key="11">
    <source>
        <dbReference type="Proteomes" id="UP000188181"/>
    </source>
</evidence>
<keyword evidence="3" id="KW-1003">Cell membrane</keyword>
<proteinExistence type="inferred from homology"/>
<comment type="similarity">
    <text evidence="2">Belongs to the GSP I family.</text>
</comment>
<name>A0A1Q2MFB5_9BACT</name>
<keyword evidence="4" id="KW-0488">Methylation</keyword>
<evidence type="ECO:0000256" key="2">
    <source>
        <dbReference type="ARBA" id="ARBA00008358"/>
    </source>
</evidence>
<evidence type="ECO:0000256" key="7">
    <source>
        <dbReference type="ARBA" id="ARBA00022989"/>
    </source>
</evidence>
<evidence type="ECO:0000256" key="9">
    <source>
        <dbReference type="SAM" id="Phobius"/>
    </source>
</evidence>
<keyword evidence="5" id="KW-0997">Cell inner membrane</keyword>
<dbReference type="Proteomes" id="UP000188181">
    <property type="component" value="Chromosome"/>
</dbReference>
<feature type="transmembrane region" description="Helical" evidence="9">
    <location>
        <begin position="22"/>
        <end position="44"/>
    </location>
</feature>
<dbReference type="GO" id="GO:0005886">
    <property type="term" value="C:plasma membrane"/>
    <property type="evidence" value="ECO:0007669"/>
    <property type="project" value="UniProtKB-SubCell"/>
</dbReference>
<keyword evidence="8 9" id="KW-0472">Membrane</keyword>
<dbReference type="Pfam" id="PF07963">
    <property type="entry name" value="N_methyl"/>
    <property type="match status" value="1"/>
</dbReference>
<dbReference type="InterPro" id="IPR010052">
    <property type="entry name" value="T2SS_protein-GspI"/>
</dbReference>
<reference evidence="11" key="1">
    <citation type="submission" date="2017-02" db="EMBL/GenBank/DDBJ databases">
        <title>Comparative genomics and description of representatives of a novel lineage of planctomycetes thriving in anoxic sediments.</title>
        <authorList>
            <person name="Spring S."/>
            <person name="Bunk B."/>
            <person name="Sproer C."/>
        </authorList>
    </citation>
    <scope>NUCLEOTIDE SEQUENCE [LARGE SCALE GENOMIC DNA]</scope>
    <source>
        <strain evidence="11">SM-Chi-D1</strain>
    </source>
</reference>
<dbReference type="PANTHER" id="PTHR38779">
    <property type="entry name" value="TYPE II SECRETION SYSTEM PROTEIN I-RELATED"/>
    <property type="match status" value="1"/>
</dbReference>
<dbReference type="PANTHER" id="PTHR38779:SF2">
    <property type="entry name" value="TYPE II SECRETION SYSTEM PROTEIN I-RELATED"/>
    <property type="match status" value="1"/>
</dbReference>
<dbReference type="EMBL" id="CP019646">
    <property type="protein sequence ID" value="AQQ71386.1"/>
    <property type="molecule type" value="Genomic_DNA"/>
</dbReference>
<evidence type="ECO:0000256" key="1">
    <source>
        <dbReference type="ARBA" id="ARBA00004377"/>
    </source>
</evidence>
<dbReference type="KEGG" id="pbas:SMSP2_01759"/>
<evidence type="ECO:0000256" key="3">
    <source>
        <dbReference type="ARBA" id="ARBA00022475"/>
    </source>
</evidence>
<sequence length="130" mass="14725">MRAVYELPDRRLNQCGFTLVEVMAAMLLIALIMPVAMKGVSLAVSLGSQTRNRLTALELAENALAQAVLEQSWQGGESAGNQRRFNVEYSWQITAAEQGIENVKLIEVVVEWQRRNVTQELKLSRLFYER</sequence>